<protein>
    <submittedName>
        <fullName evidence="1">Uncharacterized protein</fullName>
    </submittedName>
</protein>
<dbReference type="VEuPathDB" id="FungiDB:QG37_00300"/>
<organism evidence="1 2">
    <name type="scientific">Candidozyma auris</name>
    <name type="common">Yeast</name>
    <name type="synonym">Candida auris</name>
    <dbReference type="NCBI Taxonomy" id="498019"/>
    <lineage>
        <taxon>Eukaryota</taxon>
        <taxon>Fungi</taxon>
        <taxon>Dikarya</taxon>
        <taxon>Ascomycota</taxon>
        <taxon>Saccharomycotina</taxon>
        <taxon>Pichiomycetes</taxon>
        <taxon>Metschnikowiaceae</taxon>
        <taxon>Candidozyma</taxon>
    </lineage>
</organism>
<comment type="caution">
    <text evidence="1">The sequence shown here is derived from an EMBL/GenBank/DDBJ whole genome shotgun (WGS) entry which is preliminary data.</text>
</comment>
<accession>A0A0L0P825</accession>
<reference evidence="2" key="1">
    <citation type="journal article" date="2015" name="BMC Genomics">
        <title>Draft genome of a commonly misdiagnosed multidrug resistant pathogen Candida auris.</title>
        <authorList>
            <person name="Chatterjee S."/>
            <person name="Alampalli S.V."/>
            <person name="Nageshan R.K."/>
            <person name="Chettiar S.T."/>
            <person name="Joshi S."/>
            <person name="Tatu U.S."/>
        </authorList>
    </citation>
    <scope>NUCLEOTIDE SEQUENCE [LARGE SCALE GENOMIC DNA]</scope>
    <source>
        <strain evidence="2">6684</strain>
    </source>
</reference>
<evidence type="ECO:0000313" key="2">
    <source>
        <dbReference type="Proteomes" id="UP000037122"/>
    </source>
</evidence>
<sequence>MFHAPTQFGCDNEVLMIVRENLRETANVEKNKSQWLASWE</sequence>
<gene>
    <name evidence="1" type="ORF">QG37_00300</name>
</gene>
<proteinExistence type="predicted"/>
<evidence type="ECO:0000313" key="1">
    <source>
        <dbReference type="EMBL" id="KNE02494.1"/>
    </source>
</evidence>
<dbReference type="Proteomes" id="UP000037122">
    <property type="component" value="Unassembled WGS sequence"/>
</dbReference>
<dbReference type="AlphaFoldDB" id="A0A0L0P825"/>
<name>A0A0L0P825_CANAR</name>
<dbReference type="EMBL" id="LGST01000003">
    <property type="protein sequence ID" value="KNE02494.1"/>
    <property type="molecule type" value="Genomic_DNA"/>
</dbReference>